<evidence type="ECO:0000313" key="2">
    <source>
        <dbReference type="EMBL" id="CAF9911000.1"/>
    </source>
</evidence>
<evidence type="ECO:0000313" key="3">
    <source>
        <dbReference type="Proteomes" id="UP000664534"/>
    </source>
</evidence>
<feature type="region of interest" description="Disordered" evidence="1">
    <location>
        <begin position="97"/>
        <end position="116"/>
    </location>
</feature>
<keyword evidence="3" id="KW-1185">Reference proteome</keyword>
<dbReference type="Proteomes" id="UP000664534">
    <property type="component" value="Unassembled WGS sequence"/>
</dbReference>
<protein>
    <submittedName>
        <fullName evidence="2">Uncharacterized protein</fullName>
    </submittedName>
</protein>
<proteinExistence type="predicted"/>
<gene>
    <name evidence="2" type="ORF">IMSHALPRED_009891</name>
</gene>
<organism evidence="2 3">
    <name type="scientific">Imshaugia aleurites</name>
    <dbReference type="NCBI Taxonomy" id="172621"/>
    <lineage>
        <taxon>Eukaryota</taxon>
        <taxon>Fungi</taxon>
        <taxon>Dikarya</taxon>
        <taxon>Ascomycota</taxon>
        <taxon>Pezizomycotina</taxon>
        <taxon>Lecanoromycetes</taxon>
        <taxon>OSLEUM clade</taxon>
        <taxon>Lecanoromycetidae</taxon>
        <taxon>Lecanorales</taxon>
        <taxon>Lecanorineae</taxon>
        <taxon>Parmeliaceae</taxon>
        <taxon>Imshaugia</taxon>
    </lineage>
</organism>
<feature type="compositionally biased region" description="Basic and acidic residues" evidence="1">
    <location>
        <begin position="33"/>
        <end position="54"/>
    </location>
</feature>
<dbReference type="AlphaFoldDB" id="A0A8H3ICG0"/>
<name>A0A8H3ICG0_9LECA</name>
<comment type="caution">
    <text evidence="2">The sequence shown here is derived from an EMBL/GenBank/DDBJ whole genome shotgun (WGS) entry which is preliminary data.</text>
</comment>
<reference evidence="2" key="1">
    <citation type="submission" date="2021-03" db="EMBL/GenBank/DDBJ databases">
        <authorList>
            <person name="Tagirdzhanova G."/>
        </authorList>
    </citation>
    <scope>NUCLEOTIDE SEQUENCE</scope>
</reference>
<sequence length="116" mass="12978">MTYFNLALQVNMDDLPSSLVPGGPLSPPLPRPNKPELEPQDATDQRSKRPHGEDSNEPDDWLDPTPAIPSSNEVETERNDDDCQDMVEKWRLIRQADKNSAQKKVADAEVALLSRS</sequence>
<feature type="region of interest" description="Disordered" evidence="1">
    <location>
        <begin position="14"/>
        <end position="83"/>
    </location>
</feature>
<accession>A0A8H3ICG0</accession>
<evidence type="ECO:0000256" key="1">
    <source>
        <dbReference type="SAM" id="MobiDB-lite"/>
    </source>
</evidence>
<dbReference type="EMBL" id="CAJPDT010000008">
    <property type="protein sequence ID" value="CAF9911000.1"/>
    <property type="molecule type" value="Genomic_DNA"/>
</dbReference>